<reference evidence="2" key="1">
    <citation type="journal article" date="2013" name="PLoS ONE">
        <title>Metagenomic insights into the carbohydrate-active enzymes carried by the microorganisms adhering to solid digesta in the rumen of cows.</title>
        <authorList>
            <person name="Wang L."/>
            <person name="Hatem A."/>
            <person name="Catalyurek U.V."/>
            <person name="Morrison M."/>
            <person name="Yu Z."/>
        </authorList>
    </citation>
    <scope>NUCLEOTIDE SEQUENCE</scope>
</reference>
<feature type="region of interest" description="Disordered" evidence="1">
    <location>
        <begin position="394"/>
        <end position="452"/>
    </location>
</feature>
<evidence type="ECO:0000313" key="2">
    <source>
        <dbReference type="EMBL" id="AHF25296.1"/>
    </source>
</evidence>
<feature type="compositionally biased region" description="Basic and acidic residues" evidence="1">
    <location>
        <begin position="404"/>
        <end position="430"/>
    </location>
</feature>
<dbReference type="AlphaFoldDB" id="W0FK53"/>
<protein>
    <submittedName>
        <fullName evidence="2">Uncharacterized protein</fullName>
    </submittedName>
</protein>
<accession>W0FK53</accession>
<proteinExistence type="predicted"/>
<organism evidence="2">
    <name type="scientific">uncultured bacterium Contig1757</name>
    <dbReference type="NCBI Taxonomy" id="1393500"/>
    <lineage>
        <taxon>Bacteria</taxon>
        <taxon>environmental samples</taxon>
    </lineage>
</organism>
<evidence type="ECO:0000256" key="1">
    <source>
        <dbReference type="SAM" id="MobiDB-lite"/>
    </source>
</evidence>
<dbReference type="EMBL" id="KC246828">
    <property type="protein sequence ID" value="AHF25296.1"/>
    <property type="molecule type" value="Genomic_DNA"/>
</dbReference>
<name>W0FK53_9BACT</name>
<sequence length="452" mass="50847">MGESSSSKLEPKVCLYCGSDDITSGSGEMMFPKDMIYAPFSCDRKEAEEAYLLSVKKDKIKGRAHSTREYLDALTPVYIPCFFYDYHTFANTILSVVPFVKQPRNIGEKVLSAFLITDISVERTSNVVTPYPKTITSEMAWQNLPICACNVMDQKKSDQVSPFLSKSGTTSTGTASDIKEAVILNIDRSAKEIEDNFFSRVKEFVKECVITENLEHFSITSFVDNTVYNPAVGQLIYIPFWVMKVRKKDQSLTWCMNAISGKSSEVSFEPVNKEPVKEEEPTLKSMSKKKIRAFKIEDLGGPDKPVNYRTFMIDSVASSIASEMMLNEMSADKSLLHLEKSRRNSQASLEVPIARAYQEDAEKAVKESRNTSIPSAPVPLPTKHSPLYLMKEEAMTRSLGRGQRLPEKPLDRRVGNEEEFDSRNDTRESIAVEFGLSDLPEYDPSGPNPFKK</sequence>